<evidence type="ECO:0000256" key="1">
    <source>
        <dbReference type="SAM" id="SignalP"/>
    </source>
</evidence>
<feature type="chain" id="PRO_5030595079" evidence="1">
    <location>
        <begin position="23"/>
        <end position="41"/>
    </location>
</feature>
<organism evidence="2 3">
    <name type="scientific">Sphingopyxis panaciterrulae</name>
    <dbReference type="NCBI Taxonomy" id="462372"/>
    <lineage>
        <taxon>Bacteria</taxon>
        <taxon>Pseudomonadati</taxon>
        <taxon>Pseudomonadota</taxon>
        <taxon>Alphaproteobacteria</taxon>
        <taxon>Sphingomonadales</taxon>
        <taxon>Sphingomonadaceae</taxon>
        <taxon>Sphingopyxis</taxon>
    </lineage>
</organism>
<dbReference type="AlphaFoldDB" id="A0A7W9B8T5"/>
<keyword evidence="3" id="KW-1185">Reference proteome</keyword>
<keyword evidence="1" id="KW-0732">Signal</keyword>
<sequence length="41" mass="4166">MKTLPLLIAAALLTAAPLPAHAQVETPPAVPAAPARAVLLW</sequence>
<dbReference type="EMBL" id="JACIJH010000015">
    <property type="protein sequence ID" value="MBB5708171.1"/>
    <property type="molecule type" value="Genomic_DNA"/>
</dbReference>
<proteinExistence type="predicted"/>
<dbReference type="RefSeq" id="WP_276569293.1">
    <property type="nucleotide sequence ID" value="NZ_JACIJH010000015.1"/>
</dbReference>
<accession>A0A7W9B8T5</accession>
<evidence type="ECO:0000313" key="2">
    <source>
        <dbReference type="EMBL" id="MBB5708171.1"/>
    </source>
</evidence>
<evidence type="ECO:0000313" key="3">
    <source>
        <dbReference type="Proteomes" id="UP000537161"/>
    </source>
</evidence>
<gene>
    <name evidence="2" type="ORF">FHR21_003550</name>
</gene>
<feature type="signal peptide" evidence="1">
    <location>
        <begin position="1"/>
        <end position="22"/>
    </location>
</feature>
<protein>
    <submittedName>
        <fullName evidence="2">Uncharacterized protein</fullName>
    </submittedName>
</protein>
<dbReference type="Proteomes" id="UP000537161">
    <property type="component" value="Unassembled WGS sequence"/>
</dbReference>
<reference evidence="2 3" key="1">
    <citation type="submission" date="2020-08" db="EMBL/GenBank/DDBJ databases">
        <title>Genomic Encyclopedia of Type Strains, Phase IV (KMG-IV): sequencing the most valuable type-strain genomes for metagenomic binning, comparative biology and taxonomic classification.</title>
        <authorList>
            <person name="Goeker M."/>
        </authorList>
    </citation>
    <scope>NUCLEOTIDE SEQUENCE [LARGE SCALE GENOMIC DNA]</scope>
    <source>
        <strain evidence="2 3">DSM 27163</strain>
    </source>
</reference>
<name>A0A7W9B8T5_9SPHN</name>
<comment type="caution">
    <text evidence="2">The sequence shown here is derived from an EMBL/GenBank/DDBJ whole genome shotgun (WGS) entry which is preliminary data.</text>
</comment>